<name>A0A1I2HZP8_9MICO</name>
<keyword evidence="10" id="KW-1185">Reference proteome</keyword>
<dbReference type="SUPFAM" id="SSF161098">
    <property type="entry name" value="MetI-like"/>
    <property type="match status" value="1"/>
</dbReference>
<sequence>MRERPLRRTVLNVVGVLVCLTWVFPVYWMVNTAFLSADQVRSATPTFVPFGGDLSAFGRVFDESFVASMRLSLIVTGLTVLVALVFAFLAALAVSRFRFRGRKAMVLTVLIVQMIPAEGLFISQYRMLEGWSLLNSIAGLSLLYVAMVLPFTVWMLRGFVDGIPVDLEHAAMIDGCGRTKAFFVVTFPLLAPGLVASGVYAFLQAWNEFTLATVVMAPGNRTVPLWLRGLTTQSNAAIDWPGVMAGALLVALPVIVFFIIVQNKMTSGLVAGAVKG</sequence>
<keyword evidence="2 7" id="KW-0813">Transport</keyword>
<reference evidence="10" key="1">
    <citation type="submission" date="2016-10" db="EMBL/GenBank/DDBJ databases">
        <authorList>
            <person name="Varghese N."/>
            <person name="Submissions S."/>
        </authorList>
    </citation>
    <scope>NUCLEOTIDE SEQUENCE [LARGE SCALE GENOMIC DNA]</scope>
    <source>
        <strain evidence="10">DSM 19083</strain>
    </source>
</reference>
<evidence type="ECO:0000256" key="7">
    <source>
        <dbReference type="RuleBase" id="RU363032"/>
    </source>
</evidence>
<feature type="transmembrane region" description="Helical" evidence="7">
    <location>
        <begin position="9"/>
        <end position="30"/>
    </location>
</feature>
<dbReference type="AlphaFoldDB" id="A0A1I2HZP8"/>
<feature type="transmembrane region" description="Helical" evidence="7">
    <location>
        <begin position="106"/>
        <end position="125"/>
    </location>
</feature>
<keyword evidence="3" id="KW-1003">Cell membrane</keyword>
<dbReference type="Gene3D" id="1.10.3720.10">
    <property type="entry name" value="MetI-like"/>
    <property type="match status" value="1"/>
</dbReference>
<dbReference type="EMBL" id="FONZ01000006">
    <property type="protein sequence ID" value="SFF35625.1"/>
    <property type="molecule type" value="Genomic_DNA"/>
</dbReference>
<keyword evidence="6 7" id="KW-0472">Membrane</keyword>
<evidence type="ECO:0000256" key="4">
    <source>
        <dbReference type="ARBA" id="ARBA00022692"/>
    </source>
</evidence>
<evidence type="ECO:0000256" key="1">
    <source>
        <dbReference type="ARBA" id="ARBA00004651"/>
    </source>
</evidence>
<feature type="transmembrane region" description="Helical" evidence="7">
    <location>
        <begin position="240"/>
        <end position="261"/>
    </location>
</feature>
<dbReference type="GO" id="GO:0005886">
    <property type="term" value="C:plasma membrane"/>
    <property type="evidence" value="ECO:0007669"/>
    <property type="project" value="UniProtKB-SubCell"/>
</dbReference>
<comment type="subcellular location">
    <subcellularLocation>
        <location evidence="1 7">Cell membrane</location>
        <topology evidence="1 7">Multi-pass membrane protein</topology>
    </subcellularLocation>
</comment>
<dbReference type="PANTHER" id="PTHR32243:SF18">
    <property type="entry name" value="INNER MEMBRANE ABC TRANSPORTER PERMEASE PROTEIN YCJP"/>
    <property type="match status" value="1"/>
</dbReference>
<dbReference type="RefSeq" id="WP_093379707.1">
    <property type="nucleotide sequence ID" value="NZ_BNAN01000001.1"/>
</dbReference>
<dbReference type="PANTHER" id="PTHR32243">
    <property type="entry name" value="MALTOSE TRANSPORT SYSTEM PERMEASE-RELATED"/>
    <property type="match status" value="1"/>
</dbReference>
<dbReference type="STRING" id="285351.SAMN04488035_2640"/>
<evidence type="ECO:0000256" key="6">
    <source>
        <dbReference type="ARBA" id="ARBA00023136"/>
    </source>
</evidence>
<evidence type="ECO:0000313" key="10">
    <source>
        <dbReference type="Proteomes" id="UP000198520"/>
    </source>
</evidence>
<feature type="domain" description="ABC transmembrane type-1" evidence="8">
    <location>
        <begin position="69"/>
        <end position="261"/>
    </location>
</feature>
<dbReference type="Proteomes" id="UP000198520">
    <property type="component" value="Unassembled WGS sequence"/>
</dbReference>
<comment type="similarity">
    <text evidence="7">Belongs to the binding-protein-dependent transport system permease family.</text>
</comment>
<dbReference type="OrthoDB" id="9794684at2"/>
<evidence type="ECO:0000256" key="3">
    <source>
        <dbReference type="ARBA" id="ARBA00022475"/>
    </source>
</evidence>
<dbReference type="InterPro" id="IPR035906">
    <property type="entry name" value="MetI-like_sf"/>
</dbReference>
<feature type="transmembrane region" description="Helical" evidence="7">
    <location>
        <begin position="181"/>
        <end position="203"/>
    </location>
</feature>
<evidence type="ECO:0000259" key="8">
    <source>
        <dbReference type="PROSITE" id="PS50928"/>
    </source>
</evidence>
<evidence type="ECO:0000313" key="9">
    <source>
        <dbReference type="EMBL" id="SFF35625.1"/>
    </source>
</evidence>
<protein>
    <submittedName>
        <fullName evidence="9">Carbohydrate ABC transporter membrane protein 2, CUT1 family</fullName>
    </submittedName>
</protein>
<organism evidence="9 10">
    <name type="scientific">Flavimobilis marinus</name>
    <dbReference type="NCBI Taxonomy" id="285351"/>
    <lineage>
        <taxon>Bacteria</taxon>
        <taxon>Bacillati</taxon>
        <taxon>Actinomycetota</taxon>
        <taxon>Actinomycetes</taxon>
        <taxon>Micrococcales</taxon>
        <taxon>Jonesiaceae</taxon>
        <taxon>Flavimobilis</taxon>
    </lineage>
</organism>
<dbReference type="PROSITE" id="PS50928">
    <property type="entry name" value="ABC_TM1"/>
    <property type="match status" value="1"/>
</dbReference>
<feature type="transmembrane region" description="Helical" evidence="7">
    <location>
        <begin position="137"/>
        <end position="160"/>
    </location>
</feature>
<evidence type="ECO:0000256" key="2">
    <source>
        <dbReference type="ARBA" id="ARBA00022448"/>
    </source>
</evidence>
<gene>
    <name evidence="9" type="ORF">SAMN04488035_2640</name>
</gene>
<feature type="transmembrane region" description="Helical" evidence="7">
    <location>
        <begin position="71"/>
        <end position="94"/>
    </location>
</feature>
<dbReference type="InterPro" id="IPR000515">
    <property type="entry name" value="MetI-like"/>
</dbReference>
<evidence type="ECO:0000256" key="5">
    <source>
        <dbReference type="ARBA" id="ARBA00022989"/>
    </source>
</evidence>
<keyword evidence="4 7" id="KW-0812">Transmembrane</keyword>
<accession>A0A1I2HZP8</accession>
<dbReference type="InterPro" id="IPR050901">
    <property type="entry name" value="BP-dep_ABC_trans_perm"/>
</dbReference>
<keyword evidence="5 7" id="KW-1133">Transmembrane helix</keyword>
<proteinExistence type="inferred from homology"/>
<dbReference type="GO" id="GO:0055085">
    <property type="term" value="P:transmembrane transport"/>
    <property type="evidence" value="ECO:0007669"/>
    <property type="project" value="InterPro"/>
</dbReference>
<dbReference type="Pfam" id="PF00528">
    <property type="entry name" value="BPD_transp_1"/>
    <property type="match status" value="1"/>
</dbReference>
<dbReference type="CDD" id="cd06261">
    <property type="entry name" value="TM_PBP2"/>
    <property type="match status" value="1"/>
</dbReference>